<dbReference type="InterPro" id="IPR001646">
    <property type="entry name" value="5peptide_repeat"/>
</dbReference>
<protein>
    <recommendedName>
        <fullName evidence="6">RNA polymerase sigma factor</fullName>
    </recommendedName>
</protein>
<dbReference type="RefSeq" id="WP_191205989.1">
    <property type="nucleotide sequence ID" value="NZ_JACXZA010000006.1"/>
</dbReference>
<evidence type="ECO:0000256" key="1">
    <source>
        <dbReference type="ARBA" id="ARBA00010641"/>
    </source>
</evidence>
<keyword evidence="10" id="KW-1185">Reference proteome</keyword>
<dbReference type="Proteomes" id="UP000609346">
    <property type="component" value="Unassembled WGS sequence"/>
</dbReference>
<evidence type="ECO:0000256" key="3">
    <source>
        <dbReference type="ARBA" id="ARBA00023082"/>
    </source>
</evidence>
<dbReference type="CDD" id="cd06171">
    <property type="entry name" value="Sigma70_r4"/>
    <property type="match status" value="1"/>
</dbReference>
<dbReference type="Gene3D" id="1.10.1740.10">
    <property type="match status" value="1"/>
</dbReference>
<dbReference type="EMBL" id="JACXZA010000006">
    <property type="protein sequence ID" value="MBD3921704.1"/>
    <property type="molecule type" value="Genomic_DNA"/>
</dbReference>
<dbReference type="SUPFAM" id="SSF88946">
    <property type="entry name" value="Sigma2 domain of RNA polymerase sigma factors"/>
    <property type="match status" value="1"/>
</dbReference>
<dbReference type="InterPro" id="IPR013249">
    <property type="entry name" value="RNA_pol_sigma70_r4_t2"/>
</dbReference>
<proteinExistence type="inferred from homology"/>
<feature type="domain" description="RNA polymerase sigma factor 70 region 4 type 2" evidence="8">
    <location>
        <begin position="116"/>
        <end position="167"/>
    </location>
</feature>
<evidence type="ECO:0000259" key="7">
    <source>
        <dbReference type="Pfam" id="PF04542"/>
    </source>
</evidence>
<feature type="domain" description="RNA polymerase sigma-70 region 2" evidence="7">
    <location>
        <begin position="23"/>
        <end position="90"/>
    </location>
</feature>
<dbReference type="InterPro" id="IPR000838">
    <property type="entry name" value="RNA_pol_sigma70_ECF_CS"/>
</dbReference>
<accession>A0ABR8N4E1</accession>
<evidence type="ECO:0000256" key="4">
    <source>
        <dbReference type="ARBA" id="ARBA00023125"/>
    </source>
</evidence>
<evidence type="ECO:0000256" key="2">
    <source>
        <dbReference type="ARBA" id="ARBA00023015"/>
    </source>
</evidence>
<dbReference type="InterPro" id="IPR039425">
    <property type="entry name" value="RNA_pol_sigma-70-like"/>
</dbReference>
<keyword evidence="3 6" id="KW-0731">Sigma factor</keyword>
<evidence type="ECO:0000313" key="10">
    <source>
        <dbReference type="Proteomes" id="UP000609346"/>
    </source>
</evidence>
<evidence type="ECO:0000256" key="5">
    <source>
        <dbReference type="ARBA" id="ARBA00023163"/>
    </source>
</evidence>
<dbReference type="PROSITE" id="PS01063">
    <property type="entry name" value="SIGMA70_ECF"/>
    <property type="match status" value="1"/>
</dbReference>
<dbReference type="Gene3D" id="1.10.10.10">
    <property type="entry name" value="Winged helix-like DNA-binding domain superfamily/Winged helix DNA-binding domain"/>
    <property type="match status" value="1"/>
</dbReference>
<sequence length="336" mass="38471">MTSSDSELLARVRNGDIEAFSELIEKYANAVYGVAYSKLGDYHTAQDVAQEVFVKTFRKLNHLQEAEKLGSWLYAVTARECIDWFRSNKRYELAETIDAPLLETAEDALLRKEFRNEVWSALNTLSERNRIVTVLYYIDDYKAREIGDFLGISVDAVESRLRRSRTLLKKEMLSMVNENLNQNKLNEEFKKKVFQDERMSESQFRRVIMGESGFDDIDMSKANFNNINLESSKFDNINMSKAVFHDINMHLAKFDEVGLWEIEVSNCEMGGAHFHDITLQGKANTFERCDLSGTVFLNCNLSNVDIRDCEIAGLTINGVSIDVLLESYNKGGNQPQ</sequence>
<dbReference type="Pfam" id="PF08281">
    <property type="entry name" value="Sigma70_r4_2"/>
    <property type="match status" value="1"/>
</dbReference>
<dbReference type="InterPro" id="IPR013325">
    <property type="entry name" value="RNA_pol_sigma_r2"/>
</dbReference>
<dbReference type="InterPro" id="IPR014284">
    <property type="entry name" value="RNA_pol_sigma-70_dom"/>
</dbReference>
<evidence type="ECO:0000256" key="6">
    <source>
        <dbReference type="RuleBase" id="RU000716"/>
    </source>
</evidence>
<dbReference type="InterPro" id="IPR013324">
    <property type="entry name" value="RNA_pol_sigma_r3/r4-like"/>
</dbReference>
<dbReference type="SUPFAM" id="SSF141571">
    <property type="entry name" value="Pentapeptide repeat-like"/>
    <property type="match status" value="1"/>
</dbReference>
<dbReference type="Pfam" id="PF00805">
    <property type="entry name" value="Pentapeptide"/>
    <property type="match status" value="2"/>
</dbReference>
<organism evidence="9 10">
    <name type="scientific">Paenibacillus terricola</name>
    <dbReference type="NCBI Taxonomy" id="2763503"/>
    <lineage>
        <taxon>Bacteria</taxon>
        <taxon>Bacillati</taxon>
        <taxon>Bacillota</taxon>
        <taxon>Bacilli</taxon>
        <taxon>Bacillales</taxon>
        <taxon>Paenibacillaceae</taxon>
        <taxon>Paenibacillus</taxon>
    </lineage>
</organism>
<dbReference type="NCBIfam" id="TIGR02937">
    <property type="entry name" value="sigma70-ECF"/>
    <property type="match status" value="1"/>
</dbReference>
<keyword evidence="2 6" id="KW-0805">Transcription regulation</keyword>
<dbReference type="InterPro" id="IPR007627">
    <property type="entry name" value="RNA_pol_sigma70_r2"/>
</dbReference>
<dbReference type="PANTHER" id="PTHR43133">
    <property type="entry name" value="RNA POLYMERASE ECF-TYPE SIGMA FACTO"/>
    <property type="match status" value="1"/>
</dbReference>
<keyword evidence="4 6" id="KW-0238">DNA-binding</keyword>
<evidence type="ECO:0000259" key="8">
    <source>
        <dbReference type="Pfam" id="PF08281"/>
    </source>
</evidence>
<reference evidence="9 10" key="1">
    <citation type="submission" date="2020-09" db="EMBL/GenBank/DDBJ databases">
        <title>Paenibacillus sp. strain PR3 16S rRNA gene Genome sequencing and assembly.</title>
        <authorList>
            <person name="Kim J."/>
        </authorList>
    </citation>
    <scope>NUCLEOTIDE SEQUENCE [LARGE SCALE GENOMIC DNA]</scope>
    <source>
        <strain evidence="9 10">PR3</strain>
    </source>
</reference>
<name>A0ABR8N4E1_9BACL</name>
<keyword evidence="5 6" id="KW-0804">Transcription</keyword>
<dbReference type="InterPro" id="IPR036388">
    <property type="entry name" value="WH-like_DNA-bd_sf"/>
</dbReference>
<dbReference type="Gene3D" id="2.160.20.80">
    <property type="entry name" value="E3 ubiquitin-protein ligase SopA"/>
    <property type="match status" value="2"/>
</dbReference>
<dbReference type="Pfam" id="PF04542">
    <property type="entry name" value="Sigma70_r2"/>
    <property type="match status" value="1"/>
</dbReference>
<dbReference type="PANTHER" id="PTHR43133:SF51">
    <property type="entry name" value="RNA POLYMERASE SIGMA FACTOR"/>
    <property type="match status" value="1"/>
</dbReference>
<evidence type="ECO:0000313" key="9">
    <source>
        <dbReference type="EMBL" id="MBD3921704.1"/>
    </source>
</evidence>
<dbReference type="SUPFAM" id="SSF88659">
    <property type="entry name" value="Sigma3 and sigma4 domains of RNA polymerase sigma factors"/>
    <property type="match status" value="1"/>
</dbReference>
<comment type="similarity">
    <text evidence="1 6">Belongs to the sigma-70 factor family. ECF subfamily.</text>
</comment>
<comment type="caution">
    <text evidence="9">The sequence shown here is derived from an EMBL/GenBank/DDBJ whole genome shotgun (WGS) entry which is preliminary data.</text>
</comment>
<gene>
    <name evidence="9" type="ORF">H8B09_23260</name>
</gene>